<dbReference type="InterPro" id="IPR006127">
    <property type="entry name" value="ZnuA-like"/>
</dbReference>
<feature type="chain" id="PRO_5045254234" evidence="6">
    <location>
        <begin position="22"/>
        <end position="373"/>
    </location>
</feature>
<dbReference type="PANTHER" id="PTHR42953:SF1">
    <property type="entry name" value="METAL-BINDING PROTEIN HI_0362-RELATED"/>
    <property type="match status" value="1"/>
</dbReference>
<evidence type="ECO:0000313" key="7">
    <source>
        <dbReference type="EMBL" id="MDZ8160789.1"/>
    </source>
</evidence>
<organism evidence="7 8">
    <name type="scientific">Microbacterium aquimaris</name>
    <dbReference type="NCBI Taxonomy" id="459816"/>
    <lineage>
        <taxon>Bacteria</taxon>
        <taxon>Bacillati</taxon>
        <taxon>Actinomycetota</taxon>
        <taxon>Actinomycetes</taxon>
        <taxon>Micrococcales</taxon>
        <taxon>Microbacteriaceae</taxon>
        <taxon>Microbacterium</taxon>
    </lineage>
</organism>
<dbReference type="Gene3D" id="3.40.50.1980">
    <property type="entry name" value="Nitrogenase molybdenum iron protein domain"/>
    <property type="match status" value="2"/>
</dbReference>
<dbReference type="PROSITE" id="PS51257">
    <property type="entry name" value="PROKAR_LIPOPROTEIN"/>
    <property type="match status" value="1"/>
</dbReference>
<feature type="compositionally biased region" description="Acidic residues" evidence="5">
    <location>
        <begin position="164"/>
        <end position="176"/>
    </location>
</feature>
<protein>
    <submittedName>
        <fullName evidence="7">Zinc ABC transporter substrate-binding protein</fullName>
    </submittedName>
</protein>
<dbReference type="SUPFAM" id="SSF53807">
    <property type="entry name" value="Helical backbone' metal receptor"/>
    <property type="match status" value="1"/>
</dbReference>
<evidence type="ECO:0000256" key="2">
    <source>
        <dbReference type="ARBA" id="ARBA00022448"/>
    </source>
</evidence>
<feature type="compositionally biased region" description="Basic and acidic residues" evidence="5">
    <location>
        <begin position="146"/>
        <end position="163"/>
    </location>
</feature>
<proteinExistence type="predicted"/>
<keyword evidence="3" id="KW-0479">Metal-binding</keyword>
<dbReference type="Proteomes" id="UP001291912">
    <property type="component" value="Unassembled WGS sequence"/>
</dbReference>
<dbReference type="EMBL" id="JAWJYN010000001">
    <property type="protein sequence ID" value="MDZ8160789.1"/>
    <property type="molecule type" value="Genomic_DNA"/>
</dbReference>
<reference evidence="7 8" key="1">
    <citation type="submission" date="2023-10" db="EMBL/GenBank/DDBJ databases">
        <title>Microbacterium xanthum sp. nov., isolated from seaweed.</title>
        <authorList>
            <person name="Lee S.D."/>
        </authorList>
    </citation>
    <scope>NUCLEOTIDE SEQUENCE [LARGE SCALE GENOMIC DNA]</scope>
    <source>
        <strain evidence="7 8">KCTC 19124</strain>
    </source>
</reference>
<sequence>MRAPRILPVIGITAGSALVLAGCGASDGDDAGAADDTITVVASTNVYGQIAEQIGGDAVTVTSIIDSAAQDPHEYEGSAQDQLLVSNADVIVENGGGYDSFIDAMIDSSDSDAHVITAVEFSHDYPGDEDEHDHDEENSEEEDEDHDHSDEEGSEEEHDHAEDEDHAEEEHAEDEDHDHAEDEGSDEDEHDHEGHDHIEGFNEHVWYDPHTIEHVAEAIADELSELDPEQADVFETNLAEFVEGIEGIEAELDEMATEYGGDEIFVTEPVPLYLTAAAGLVNVSPNAFTEAVEEGQDVAPATLLESITLLESGDVRMVIVNAQTGGAETTQIITEAEALGIPVIEFAETLPEGETYVSWMQANVVAMADALAE</sequence>
<accession>A0ABU5N3Y3</accession>
<dbReference type="PANTHER" id="PTHR42953">
    <property type="entry name" value="HIGH-AFFINITY ZINC UPTAKE SYSTEM PROTEIN ZNUA-RELATED"/>
    <property type="match status" value="1"/>
</dbReference>
<dbReference type="InterPro" id="IPR050492">
    <property type="entry name" value="Bact_metal-bind_prot9"/>
</dbReference>
<evidence type="ECO:0000256" key="1">
    <source>
        <dbReference type="ARBA" id="ARBA00004196"/>
    </source>
</evidence>
<dbReference type="InterPro" id="IPR010916">
    <property type="entry name" value="TonB_box_CS"/>
</dbReference>
<evidence type="ECO:0000256" key="6">
    <source>
        <dbReference type="SAM" id="SignalP"/>
    </source>
</evidence>
<keyword evidence="2" id="KW-0813">Transport</keyword>
<evidence type="ECO:0000256" key="5">
    <source>
        <dbReference type="SAM" id="MobiDB-lite"/>
    </source>
</evidence>
<gene>
    <name evidence="7" type="ORF">R2Q92_03010</name>
</gene>
<evidence type="ECO:0000256" key="4">
    <source>
        <dbReference type="ARBA" id="ARBA00022729"/>
    </source>
</evidence>
<feature type="signal peptide" evidence="6">
    <location>
        <begin position="1"/>
        <end position="21"/>
    </location>
</feature>
<dbReference type="PROSITE" id="PS00430">
    <property type="entry name" value="TONB_DEPENDENT_REC_1"/>
    <property type="match status" value="1"/>
</dbReference>
<name>A0ABU5N3Y3_9MICO</name>
<keyword evidence="4 6" id="KW-0732">Signal</keyword>
<feature type="region of interest" description="Disordered" evidence="5">
    <location>
        <begin position="122"/>
        <end position="196"/>
    </location>
</feature>
<feature type="compositionally biased region" description="Acidic residues" evidence="5">
    <location>
        <begin position="127"/>
        <end position="145"/>
    </location>
</feature>
<comment type="caution">
    <text evidence="7">The sequence shown here is derived from an EMBL/GenBank/DDBJ whole genome shotgun (WGS) entry which is preliminary data.</text>
</comment>
<evidence type="ECO:0000256" key="3">
    <source>
        <dbReference type="ARBA" id="ARBA00022723"/>
    </source>
</evidence>
<keyword evidence="8" id="KW-1185">Reference proteome</keyword>
<dbReference type="RefSeq" id="WP_194423475.1">
    <property type="nucleotide sequence ID" value="NZ_BAAAPT010000001.1"/>
</dbReference>
<evidence type="ECO:0000313" key="8">
    <source>
        <dbReference type="Proteomes" id="UP001291912"/>
    </source>
</evidence>
<dbReference type="Pfam" id="PF01297">
    <property type="entry name" value="ZnuA"/>
    <property type="match status" value="1"/>
</dbReference>
<comment type="subcellular location">
    <subcellularLocation>
        <location evidence="1">Cell envelope</location>
    </subcellularLocation>
</comment>